<protein>
    <recommendedName>
        <fullName evidence="4">Secreted protein</fullName>
    </recommendedName>
</protein>
<evidence type="ECO:0008006" key="4">
    <source>
        <dbReference type="Google" id="ProtNLM"/>
    </source>
</evidence>
<sequence length="182" mass="19460">MVARFWLAVRWMLDGASLATPSAGVCSGCLVALVKIAGLPGTVRRRAASCQRSKEQGLWVNVNVDVKENPAKSKRSRAVRPSAVSARTQMPMLPLSLVFRRGAACLLACSALFCLCSDDDRCCSLPTGDGQTDQIQVSRRSQPGTLPESTVCWRLSHQDTAFLASPPHGQSGSCLLTTRADG</sequence>
<keyword evidence="1" id="KW-0732">Signal</keyword>
<gene>
    <name evidence="2" type="ORF">B0T16DRAFT_211175</name>
</gene>
<dbReference type="AlphaFoldDB" id="A0AA39XVU3"/>
<name>A0AA39XVU3_9PEZI</name>
<keyword evidence="3" id="KW-1185">Reference proteome</keyword>
<feature type="signal peptide" evidence="1">
    <location>
        <begin position="1"/>
        <end position="19"/>
    </location>
</feature>
<dbReference type="Proteomes" id="UP001174936">
    <property type="component" value="Unassembled WGS sequence"/>
</dbReference>
<proteinExistence type="predicted"/>
<evidence type="ECO:0000313" key="2">
    <source>
        <dbReference type="EMBL" id="KAK0641208.1"/>
    </source>
</evidence>
<reference evidence="2" key="1">
    <citation type="submission" date="2023-06" db="EMBL/GenBank/DDBJ databases">
        <title>Genome-scale phylogeny and comparative genomics of the fungal order Sordariales.</title>
        <authorList>
            <consortium name="Lawrence Berkeley National Laboratory"/>
            <person name="Hensen N."/>
            <person name="Bonometti L."/>
            <person name="Westerberg I."/>
            <person name="Brannstrom I.O."/>
            <person name="Guillou S."/>
            <person name="Cros-Aarteil S."/>
            <person name="Calhoun S."/>
            <person name="Haridas S."/>
            <person name="Kuo A."/>
            <person name="Mondo S."/>
            <person name="Pangilinan J."/>
            <person name="Riley R."/>
            <person name="Labutti K."/>
            <person name="Andreopoulos B."/>
            <person name="Lipzen A."/>
            <person name="Chen C."/>
            <person name="Yanf M."/>
            <person name="Daum C."/>
            <person name="Ng V."/>
            <person name="Clum A."/>
            <person name="Steindorff A."/>
            <person name="Ohm R."/>
            <person name="Martin F."/>
            <person name="Silar P."/>
            <person name="Natvig D."/>
            <person name="Lalanne C."/>
            <person name="Gautier V."/>
            <person name="Ament-Velasquez S.L."/>
            <person name="Kruys A."/>
            <person name="Hutchinson M.I."/>
            <person name="Powell A.J."/>
            <person name="Barry K."/>
            <person name="Miller A.N."/>
            <person name="Grigoriev I.V."/>
            <person name="Debuchy R."/>
            <person name="Gladieux P."/>
            <person name="Thoren M.H."/>
            <person name="Johannesson H."/>
        </authorList>
    </citation>
    <scope>NUCLEOTIDE SEQUENCE</scope>
    <source>
        <strain evidence="2">SMH2532-1</strain>
    </source>
</reference>
<feature type="chain" id="PRO_5041465894" description="Secreted protein" evidence="1">
    <location>
        <begin position="20"/>
        <end position="182"/>
    </location>
</feature>
<comment type="caution">
    <text evidence="2">The sequence shown here is derived from an EMBL/GenBank/DDBJ whole genome shotgun (WGS) entry which is preliminary data.</text>
</comment>
<evidence type="ECO:0000313" key="3">
    <source>
        <dbReference type="Proteomes" id="UP001174936"/>
    </source>
</evidence>
<organism evidence="2 3">
    <name type="scientific">Cercophora newfieldiana</name>
    <dbReference type="NCBI Taxonomy" id="92897"/>
    <lineage>
        <taxon>Eukaryota</taxon>
        <taxon>Fungi</taxon>
        <taxon>Dikarya</taxon>
        <taxon>Ascomycota</taxon>
        <taxon>Pezizomycotina</taxon>
        <taxon>Sordariomycetes</taxon>
        <taxon>Sordariomycetidae</taxon>
        <taxon>Sordariales</taxon>
        <taxon>Lasiosphaeriaceae</taxon>
        <taxon>Cercophora</taxon>
    </lineage>
</organism>
<evidence type="ECO:0000256" key="1">
    <source>
        <dbReference type="SAM" id="SignalP"/>
    </source>
</evidence>
<accession>A0AA39XVU3</accession>
<dbReference type="EMBL" id="JAULSV010000006">
    <property type="protein sequence ID" value="KAK0641208.1"/>
    <property type="molecule type" value="Genomic_DNA"/>
</dbReference>